<dbReference type="InterPro" id="IPR055406">
    <property type="entry name" value="HEAT_Maestro"/>
</dbReference>
<gene>
    <name evidence="2" type="ORF">PEVE_00037840</name>
</gene>
<dbReference type="Pfam" id="PF23227">
    <property type="entry name" value="HEAT_MROH2B_C"/>
    <property type="match status" value="1"/>
</dbReference>
<dbReference type="PANTHER" id="PTHR16216:SF2">
    <property type="entry name" value="DYNEIN AXONEMAL ASSEMBLY FACTOR 5"/>
    <property type="match status" value="1"/>
</dbReference>
<dbReference type="SUPFAM" id="SSF48371">
    <property type="entry name" value="ARM repeat"/>
    <property type="match status" value="1"/>
</dbReference>
<organism evidence="2 3">
    <name type="scientific">Porites evermanni</name>
    <dbReference type="NCBI Taxonomy" id="104178"/>
    <lineage>
        <taxon>Eukaryota</taxon>
        <taxon>Metazoa</taxon>
        <taxon>Cnidaria</taxon>
        <taxon>Anthozoa</taxon>
        <taxon>Hexacorallia</taxon>
        <taxon>Scleractinia</taxon>
        <taxon>Fungiina</taxon>
        <taxon>Poritidae</taxon>
        <taxon>Porites</taxon>
    </lineage>
</organism>
<dbReference type="Gene3D" id="1.25.10.10">
    <property type="entry name" value="Leucine-rich Repeat Variant"/>
    <property type="match status" value="1"/>
</dbReference>
<evidence type="ECO:0000313" key="2">
    <source>
        <dbReference type="EMBL" id="CAH3199000.1"/>
    </source>
</evidence>
<reference evidence="2 3" key="1">
    <citation type="submission" date="2022-05" db="EMBL/GenBank/DDBJ databases">
        <authorList>
            <consortium name="Genoscope - CEA"/>
            <person name="William W."/>
        </authorList>
    </citation>
    <scope>NUCLEOTIDE SEQUENCE [LARGE SCALE GENOMIC DNA]</scope>
</reference>
<proteinExistence type="predicted"/>
<dbReference type="InterPro" id="IPR016024">
    <property type="entry name" value="ARM-type_fold"/>
</dbReference>
<sequence>MFSLLSRLLMNASQSVESKNAFSSHSVTVVQKLVIPNCVWQAGRTAAAVRSAAISCLWALLNSNLLSSQYAAQVMKDLLTQLITCLDDHNQTTRLVTCKALQRLLVSCKDTFNVDMLHQIYPELLKRMDDSSDEIRVVVTKTFLAYFRAFPSKYDHDLYKLHLEAMFKGLLVHLDDPTSSIQVKLLLLI</sequence>
<keyword evidence="3" id="KW-1185">Reference proteome</keyword>
<evidence type="ECO:0000313" key="3">
    <source>
        <dbReference type="Proteomes" id="UP001159427"/>
    </source>
</evidence>
<dbReference type="EMBL" id="CALNXI010006298">
    <property type="protein sequence ID" value="CAH3199000.1"/>
    <property type="molecule type" value="Genomic_DNA"/>
</dbReference>
<protein>
    <recommendedName>
        <fullName evidence="1">Maestro/Maestro-like HEAT-repeats domain-containing protein</fullName>
    </recommendedName>
</protein>
<comment type="caution">
    <text evidence="2">The sequence shown here is derived from an EMBL/GenBank/DDBJ whole genome shotgun (WGS) entry which is preliminary data.</text>
</comment>
<feature type="domain" description="Maestro/Maestro-like HEAT-repeats" evidence="1">
    <location>
        <begin position="56"/>
        <end position="181"/>
    </location>
</feature>
<dbReference type="InterPro" id="IPR011989">
    <property type="entry name" value="ARM-like"/>
</dbReference>
<dbReference type="Proteomes" id="UP001159427">
    <property type="component" value="Unassembled WGS sequence"/>
</dbReference>
<name>A0ABN8T3Z4_9CNID</name>
<evidence type="ECO:0000259" key="1">
    <source>
        <dbReference type="Pfam" id="PF23227"/>
    </source>
</evidence>
<dbReference type="InterPro" id="IPR052623">
    <property type="entry name" value="DAAF5"/>
</dbReference>
<dbReference type="PANTHER" id="PTHR16216">
    <property type="entry name" value="DYNEIN ASSEMBLY FACTOR 5, AXONEMAL"/>
    <property type="match status" value="1"/>
</dbReference>
<accession>A0ABN8T3Z4</accession>